<keyword evidence="5" id="KW-0136">Cellulose degradation</keyword>
<dbReference type="GO" id="GO:0030245">
    <property type="term" value="P:cellulose catabolic process"/>
    <property type="evidence" value="ECO:0007669"/>
    <property type="project" value="UniProtKB-KW"/>
</dbReference>
<evidence type="ECO:0000313" key="15">
    <source>
        <dbReference type="EMBL" id="CAF3941650.1"/>
    </source>
</evidence>
<evidence type="ECO:0000256" key="2">
    <source>
        <dbReference type="ARBA" id="ARBA00007793"/>
    </source>
</evidence>
<comment type="caution">
    <text evidence="12">The sequence shown here is derived from an EMBL/GenBank/DDBJ whole genome shotgun (WGS) entry which is preliminary data.</text>
</comment>
<dbReference type="EC" id="3.2.1.4" evidence="3 9"/>
<sequence>MINFTSSSSTILALLVIYILSVKSIVAQINWNGNNWAMSCDFQGNELSNVQIPGEQCGGRCSQTSGCTHFTWNQYKGGTCWMKTGSVTTANAFKTDDPSMVCGVMNIVVQQGGQPGTTTRYWDCCKPSCAWPDKVSEASGPVRSCSRDGYDILGNSHATSGCDGGEAFVCNNQQPRFVSEQLAYGFAAANIPGLNDNVCCACYKLDFTSGSAQGKSMIVQVTNTGPDLKAHQFDLQIPGSGVGIRNACSNQWNTGTDGWGQRYGGVSSAQQCDALPEPLRNGCLFRFNWFRGADNPNMVYSKVQCPKELIDASGCKRNGD</sequence>
<keyword evidence="6" id="KW-0119">Carbohydrate metabolism</keyword>
<dbReference type="EMBL" id="CAJNOG010000179">
    <property type="protein sequence ID" value="CAF1045787.1"/>
    <property type="molecule type" value="Genomic_DNA"/>
</dbReference>
<evidence type="ECO:0000313" key="14">
    <source>
        <dbReference type="EMBL" id="CAF3826064.1"/>
    </source>
</evidence>
<evidence type="ECO:0000313" key="13">
    <source>
        <dbReference type="EMBL" id="CAF1079979.1"/>
    </source>
</evidence>
<dbReference type="PANTHER" id="PTHR39730">
    <property type="entry name" value="ENDOGLUCANASE 1"/>
    <property type="match status" value="1"/>
</dbReference>
<evidence type="ECO:0000256" key="4">
    <source>
        <dbReference type="ARBA" id="ARBA00022801"/>
    </source>
</evidence>
<dbReference type="Proteomes" id="UP000663845">
    <property type="component" value="Unassembled WGS sequence"/>
</dbReference>
<dbReference type="Proteomes" id="UP000663881">
    <property type="component" value="Unassembled WGS sequence"/>
</dbReference>
<dbReference type="PROSITE" id="PS01140">
    <property type="entry name" value="GLYCOSYL_HYDROL_F45"/>
    <property type="match status" value="1"/>
</dbReference>
<evidence type="ECO:0000256" key="9">
    <source>
        <dbReference type="PROSITE-ProRule" id="PRU10069"/>
    </source>
</evidence>
<dbReference type="Gene3D" id="3.50.4.10">
    <property type="entry name" value="Hepatocyte Growth Factor"/>
    <property type="match status" value="1"/>
</dbReference>
<comment type="similarity">
    <text evidence="2">Belongs to the glycosyl hydrolase 45 (cellulase K) family.</text>
</comment>
<keyword evidence="7" id="KW-0326">Glycosidase</keyword>
<dbReference type="Pfam" id="PF02015">
    <property type="entry name" value="Glyco_hydro_45"/>
    <property type="match status" value="1"/>
</dbReference>
<evidence type="ECO:0000256" key="10">
    <source>
        <dbReference type="SAM" id="SignalP"/>
    </source>
</evidence>
<reference evidence="12" key="1">
    <citation type="submission" date="2021-02" db="EMBL/GenBank/DDBJ databases">
        <authorList>
            <person name="Nowell W R."/>
        </authorList>
    </citation>
    <scope>NUCLEOTIDE SEQUENCE</scope>
</reference>
<accession>A0A814K7Z6</accession>
<dbReference type="EMBL" id="CAJOAY010002314">
    <property type="protein sequence ID" value="CAF3941650.1"/>
    <property type="molecule type" value="Genomic_DNA"/>
</dbReference>
<proteinExistence type="inferred from homology"/>
<name>A0A814K7Z6_9BILA</name>
<gene>
    <name evidence="12" type="ORF">JYZ213_LOCUS18396</name>
    <name evidence="15" type="ORF">OKA104_LOCUS26419</name>
    <name evidence="14" type="ORF">OXD698_LOCUS19753</name>
    <name evidence="13" type="ORF">VCS650_LOCUS18957</name>
</gene>
<keyword evidence="4" id="KW-0378">Hydrolase</keyword>
<dbReference type="AlphaFoldDB" id="A0A814K7Z6"/>
<evidence type="ECO:0000256" key="8">
    <source>
        <dbReference type="ARBA" id="ARBA00023326"/>
    </source>
</evidence>
<dbReference type="InterPro" id="IPR000334">
    <property type="entry name" value="Glyco_hydro_45"/>
</dbReference>
<keyword evidence="10" id="KW-0732">Signal</keyword>
<dbReference type="InterPro" id="IPR052288">
    <property type="entry name" value="GH45_Enzymes"/>
</dbReference>
<feature type="active site" description="Nucleophile" evidence="9">
    <location>
        <position position="123"/>
    </location>
</feature>
<dbReference type="Proteomes" id="UP000663844">
    <property type="component" value="Unassembled WGS sequence"/>
</dbReference>
<evidence type="ECO:0000259" key="11">
    <source>
        <dbReference type="PROSITE" id="PS01140"/>
    </source>
</evidence>
<evidence type="ECO:0000256" key="1">
    <source>
        <dbReference type="ARBA" id="ARBA00000966"/>
    </source>
</evidence>
<dbReference type="Proteomes" id="UP000663891">
    <property type="component" value="Unassembled WGS sequence"/>
</dbReference>
<feature type="signal peptide" evidence="10">
    <location>
        <begin position="1"/>
        <end position="27"/>
    </location>
</feature>
<comment type="catalytic activity">
    <reaction evidence="1 9">
        <text>Endohydrolysis of (1-&gt;4)-beta-D-glucosidic linkages in cellulose, lichenin and cereal beta-D-glucans.</text>
        <dbReference type="EC" id="3.2.1.4"/>
    </reaction>
</comment>
<dbReference type="GO" id="GO:0008810">
    <property type="term" value="F:cellulase activity"/>
    <property type="evidence" value="ECO:0007669"/>
    <property type="project" value="UniProtKB-EC"/>
</dbReference>
<feature type="domain" description="Glycosyl hydrolases family 45 active site" evidence="11">
    <location>
        <begin position="118"/>
        <end position="129"/>
    </location>
</feature>
<organism evidence="12 16">
    <name type="scientific">Adineta steineri</name>
    <dbReference type="NCBI Taxonomy" id="433720"/>
    <lineage>
        <taxon>Eukaryota</taxon>
        <taxon>Metazoa</taxon>
        <taxon>Spiralia</taxon>
        <taxon>Gnathifera</taxon>
        <taxon>Rotifera</taxon>
        <taxon>Eurotatoria</taxon>
        <taxon>Bdelloidea</taxon>
        <taxon>Adinetida</taxon>
        <taxon>Adinetidae</taxon>
        <taxon>Adineta</taxon>
    </lineage>
</organism>
<feature type="chain" id="PRO_5035684496" description="Cellulase" evidence="10">
    <location>
        <begin position="28"/>
        <end position="320"/>
    </location>
</feature>
<dbReference type="InterPro" id="IPR036908">
    <property type="entry name" value="RlpA-like_sf"/>
</dbReference>
<dbReference type="Gene3D" id="2.40.40.10">
    <property type="entry name" value="RlpA-like domain"/>
    <property type="match status" value="1"/>
</dbReference>
<evidence type="ECO:0000256" key="5">
    <source>
        <dbReference type="ARBA" id="ARBA00023001"/>
    </source>
</evidence>
<evidence type="ECO:0000256" key="3">
    <source>
        <dbReference type="ARBA" id="ARBA00012601"/>
    </source>
</evidence>
<dbReference type="PANTHER" id="PTHR39730:SF1">
    <property type="entry name" value="ENDOGLUCANASE 1"/>
    <property type="match status" value="1"/>
</dbReference>
<evidence type="ECO:0000313" key="16">
    <source>
        <dbReference type="Proteomes" id="UP000663845"/>
    </source>
</evidence>
<evidence type="ECO:0000256" key="6">
    <source>
        <dbReference type="ARBA" id="ARBA00023277"/>
    </source>
</evidence>
<dbReference type="OrthoDB" id="10035502at2759"/>
<evidence type="ECO:0000313" key="12">
    <source>
        <dbReference type="EMBL" id="CAF1045787.1"/>
    </source>
</evidence>
<dbReference type="EMBL" id="CAJNON010000185">
    <property type="protein sequence ID" value="CAF1079979.1"/>
    <property type="molecule type" value="Genomic_DNA"/>
</dbReference>
<evidence type="ECO:0000256" key="7">
    <source>
        <dbReference type="ARBA" id="ARBA00023295"/>
    </source>
</evidence>
<protein>
    <recommendedName>
        <fullName evidence="3 9">Cellulase</fullName>
        <ecNumber evidence="3 9">3.2.1.4</ecNumber>
    </recommendedName>
</protein>
<dbReference type="EMBL" id="CAJOAZ010001534">
    <property type="protein sequence ID" value="CAF3826064.1"/>
    <property type="molecule type" value="Genomic_DNA"/>
</dbReference>
<dbReference type="SUPFAM" id="SSF50685">
    <property type="entry name" value="Barwin-like endoglucanases"/>
    <property type="match status" value="1"/>
</dbReference>
<keyword evidence="8" id="KW-0624">Polysaccharide degradation</keyword>